<evidence type="ECO:0000256" key="2">
    <source>
        <dbReference type="ARBA" id="ARBA00038358"/>
    </source>
</evidence>
<evidence type="ECO:0000313" key="4">
    <source>
        <dbReference type="EMBL" id="WPU96100.1"/>
    </source>
</evidence>
<dbReference type="InterPro" id="IPR008928">
    <property type="entry name" value="6-hairpin_glycosidase_sf"/>
</dbReference>
<dbReference type="Proteomes" id="UP001324380">
    <property type="component" value="Chromosome"/>
</dbReference>
<dbReference type="InterPro" id="IPR010905">
    <property type="entry name" value="Glyco_hydro_88"/>
</dbReference>
<dbReference type="InterPro" id="IPR052369">
    <property type="entry name" value="UG_Glycosaminoglycan_Hydrolase"/>
</dbReference>
<dbReference type="GO" id="GO:0016787">
    <property type="term" value="F:hydrolase activity"/>
    <property type="evidence" value="ECO:0007669"/>
    <property type="project" value="UniProtKB-KW"/>
</dbReference>
<dbReference type="InterPro" id="IPR012341">
    <property type="entry name" value="6hp_glycosidase-like_sf"/>
</dbReference>
<protein>
    <submittedName>
        <fullName evidence="4">Glycoside hydrolase family 88 protein</fullName>
    </submittedName>
</protein>
<keyword evidence="5" id="KW-1185">Reference proteome</keyword>
<dbReference type="EMBL" id="CP139558">
    <property type="protein sequence ID" value="WPU96100.1"/>
    <property type="molecule type" value="Genomic_DNA"/>
</dbReference>
<gene>
    <name evidence="4" type="ORF">SNE25_11265</name>
</gene>
<proteinExistence type="inferred from homology"/>
<accession>A0ABZ0TYA0</accession>
<name>A0ABZ0TYA0_9SPHI</name>
<organism evidence="4 5">
    <name type="scientific">Mucilaginibacter sabulilitoris</name>
    <dbReference type="NCBI Taxonomy" id="1173583"/>
    <lineage>
        <taxon>Bacteria</taxon>
        <taxon>Pseudomonadati</taxon>
        <taxon>Bacteroidota</taxon>
        <taxon>Sphingobacteriia</taxon>
        <taxon>Sphingobacteriales</taxon>
        <taxon>Sphingobacteriaceae</taxon>
        <taxon>Mucilaginibacter</taxon>
    </lineage>
</organism>
<comment type="similarity">
    <text evidence="2">Belongs to the glycosyl hydrolase 88 family.</text>
</comment>
<reference evidence="4 5" key="1">
    <citation type="submission" date="2023-11" db="EMBL/GenBank/DDBJ databases">
        <title>Analysis of the Genomes of Mucilaginibacter gossypii cycad 4 and M. sabulilitoris SNA2: microbes with the potential for plant growth promotion.</title>
        <authorList>
            <person name="Hirsch A.M."/>
            <person name="Humm E."/>
            <person name="Rubbi M."/>
            <person name="Del Vecchio G."/>
            <person name="Ha S.M."/>
            <person name="Pellegrini M."/>
            <person name="Gunsalus R.P."/>
        </authorList>
    </citation>
    <scope>NUCLEOTIDE SEQUENCE [LARGE SCALE GENOMIC DNA]</scope>
    <source>
        <strain evidence="4 5">SNA2</strain>
    </source>
</reference>
<dbReference type="SUPFAM" id="SSF48208">
    <property type="entry name" value="Six-hairpin glycosidases"/>
    <property type="match status" value="1"/>
</dbReference>
<dbReference type="PANTHER" id="PTHR36845:SF1">
    <property type="entry name" value="HYDROLASE, PUTATIVE (AFU_ORTHOLOGUE AFUA_7G05090)-RELATED"/>
    <property type="match status" value="1"/>
</dbReference>
<evidence type="ECO:0000256" key="1">
    <source>
        <dbReference type="ARBA" id="ARBA00022801"/>
    </source>
</evidence>
<dbReference type="Pfam" id="PF07470">
    <property type="entry name" value="Glyco_hydro_88"/>
    <property type="match status" value="1"/>
</dbReference>
<keyword evidence="1 4" id="KW-0378">Hydrolase</keyword>
<dbReference type="Gene3D" id="1.50.10.10">
    <property type="match status" value="1"/>
</dbReference>
<feature type="signal peptide" evidence="3">
    <location>
        <begin position="1"/>
        <end position="33"/>
    </location>
</feature>
<feature type="chain" id="PRO_5045152050" evidence="3">
    <location>
        <begin position="34"/>
        <end position="417"/>
    </location>
</feature>
<evidence type="ECO:0000313" key="5">
    <source>
        <dbReference type="Proteomes" id="UP001324380"/>
    </source>
</evidence>
<sequence length="417" mass="47578">MKDNYLKICSNSIRLVIALIFVILLNAAFQADAQSNVRILSNINYCAAQAQKTLNTTPAGSNNLPRNIDKGKTDWRYINYKDWCSGFWPGILWYLYEGTHDQKWKTAADKFTQELKPLSEHSGFDHDLGFMVFNSFGNGYRLNKNPGYKQVLLRSADSLATLFNPKVGTILSWPGMVKKMNWPHNTIIDNMINLELLFWASKNGGSRNLYDIAVKHAETTMHNHFRPDYTSYHVVVYDTITGKKIKGVTHQGYADSSMWARGQSWAIYGFTMCYRETRKSEFLDFAQKVADVYLSRLPADLIPYWDFDDPAIPNATKDASAACVTASALLELSTLIKDKPKALVYRQKAETMLQTLSTFAYQSRNVNNAFLLHSTGHYPAGTEIDASIIYADYYYLEALLRLQKLQQLKVYNHPKSR</sequence>
<dbReference type="RefSeq" id="WP_321565203.1">
    <property type="nucleotide sequence ID" value="NZ_CP139558.1"/>
</dbReference>
<evidence type="ECO:0000256" key="3">
    <source>
        <dbReference type="SAM" id="SignalP"/>
    </source>
</evidence>
<keyword evidence="3" id="KW-0732">Signal</keyword>
<dbReference type="PANTHER" id="PTHR36845">
    <property type="entry name" value="HYDROLASE, PUTATIVE (AFU_ORTHOLOGUE AFUA_7G05090)-RELATED"/>
    <property type="match status" value="1"/>
</dbReference>